<evidence type="ECO:0000256" key="3">
    <source>
        <dbReference type="ARBA" id="ARBA00010514"/>
    </source>
</evidence>
<evidence type="ECO:0000313" key="8">
    <source>
        <dbReference type="EMBL" id="THH00198.1"/>
    </source>
</evidence>
<dbReference type="EMBL" id="SGPK01000647">
    <property type="protein sequence ID" value="THH00198.1"/>
    <property type="molecule type" value="Genomic_DNA"/>
</dbReference>
<keyword evidence="6 7" id="KW-0472">Membrane</keyword>
<keyword evidence="5 7" id="KW-0496">Mitochondrion</keyword>
<keyword evidence="4 7" id="KW-0999">Mitochondrion inner membrane</keyword>
<keyword evidence="9" id="KW-1185">Reference proteome</keyword>
<comment type="subunit">
    <text evidence="7">Component of the cytochrome c oxidase (complex IV, CIV), a multisubunit enzyme composed of a catalytic core of 3 subunits and several supernumerary subunits. The complex exists as a monomer or a dimer and forms supercomplexes (SCs) in the inner mitochondrial membrane with ubiquinol-cytochrome c oxidoreductase (cytochrome b-c1 complex, complex III, CIII).</text>
</comment>
<dbReference type="GO" id="GO:0045277">
    <property type="term" value="C:respiratory chain complex IV"/>
    <property type="evidence" value="ECO:0007669"/>
    <property type="project" value="UniProtKB-UniRule"/>
</dbReference>
<comment type="subcellular location">
    <subcellularLocation>
        <location evidence="1 7">Mitochondrion inner membrane</location>
        <topology evidence="1 7">Single-pass membrane protein</topology>
    </subcellularLocation>
</comment>
<evidence type="ECO:0000256" key="4">
    <source>
        <dbReference type="ARBA" id="ARBA00022792"/>
    </source>
</evidence>
<dbReference type="Pfam" id="PF02935">
    <property type="entry name" value="COX7C"/>
    <property type="match status" value="1"/>
</dbReference>
<proteinExistence type="inferred from homology"/>
<dbReference type="UniPathway" id="UPA00705"/>
<evidence type="ECO:0000256" key="2">
    <source>
        <dbReference type="ARBA" id="ARBA00004673"/>
    </source>
</evidence>
<name>A0A4S4KQQ0_9AGAM</name>
<dbReference type="Proteomes" id="UP000308199">
    <property type="component" value="Unassembled WGS sequence"/>
</dbReference>
<keyword evidence="7" id="KW-0812">Transmembrane</keyword>
<gene>
    <name evidence="8" type="ORF">EW145_g7122</name>
</gene>
<evidence type="ECO:0000256" key="5">
    <source>
        <dbReference type="ARBA" id="ARBA00023128"/>
    </source>
</evidence>
<dbReference type="Gene3D" id="4.10.49.10">
    <property type="entry name" value="Cytochrome c oxidase subunit VIIc"/>
    <property type="match status" value="1"/>
</dbReference>
<reference evidence="8 9" key="1">
    <citation type="submission" date="2019-02" db="EMBL/GenBank/DDBJ databases">
        <title>Genome sequencing of the rare red list fungi Phellinidium pouzarii.</title>
        <authorList>
            <person name="Buettner E."/>
            <person name="Kellner H."/>
        </authorList>
    </citation>
    <scope>NUCLEOTIDE SEQUENCE [LARGE SCALE GENOMIC DNA]</scope>
    <source>
        <strain evidence="8 9">DSM 108285</strain>
    </source>
</reference>
<feature type="transmembrane region" description="Helical" evidence="7">
    <location>
        <begin position="45"/>
        <end position="66"/>
    </location>
</feature>
<accession>A0A4S4KQQ0</accession>
<evidence type="ECO:0000256" key="1">
    <source>
        <dbReference type="ARBA" id="ARBA00004434"/>
    </source>
</evidence>
<keyword evidence="7" id="KW-0809">Transit peptide</keyword>
<protein>
    <recommendedName>
        <fullName evidence="7">Cytochrome c oxidase subunit 8, mitochondrial</fullName>
    </recommendedName>
    <alternativeName>
        <fullName evidence="7">Cytochrome c oxidase polypeptide VIII</fullName>
    </alternativeName>
</protein>
<comment type="similarity">
    <text evidence="3 7">Belongs to the cytochrome c oxidase VIIc family.</text>
</comment>
<organism evidence="8 9">
    <name type="scientific">Phellinidium pouzarii</name>
    <dbReference type="NCBI Taxonomy" id="167371"/>
    <lineage>
        <taxon>Eukaryota</taxon>
        <taxon>Fungi</taxon>
        <taxon>Dikarya</taxon>
        <taxon>Basidiomycota</taxon>
        <taxon>Agaricomycotina</taxon>
        <taxon>Agaricomycetes</taxon>
        <taxon>Hymenochaetales</taxon>
        <taxon>Hymenochaetaceae</taxon>
        <taxon>Phellinidium</taxon>
    </lineage>
</organism>
<keyword evidence="7" id="KW-1133">Transmembrane helix</keyword>
<dbReference type="GO" id="GO:0005743">
    <property type="term" value="C:mitochondrial inner membrane"/>
    <property type="evidence" value="ECO:0007669"/>
    <property type="project" value="UniProtKB-SubCell"/>
</dbReference>
<comment type="function">
    <text evidence="7">Component of the cytochrome c oxidase, the last enzyme in the mitochondrial electron transport chain which drives oxidative phosphorylation. The respiratory chain contains 3 multisubunit complexes succinate dehydrogenase (complex II, CII), ubiquinol-cytochrome c oxidoreductase (cytochrome b-c1 complex, complex III, CIII) and cytochrome c oxidase (complex IV, CIV), that cooperate to transfer electrons derived from NADH and succinate to molecular oxygen, creating an electrochemical gradient over the inner membrane that drives transmembrane transport and the ATP synthase. Cytochrome c oxidase is the component of the respiratory chain that catalyzes the reduction of oxygen to water. Electrons originating from reduced cytochrome c in the intermembrane space (IMS) are transferred via the dinuclear copper A center (CU(A)) of subunit 2 and heme A of subunit 1 to the active site in subunit 1, a binuclear center (BNC) formed by heme A3 and copper B (CU(B)). The BNC reduces molecular oxygen to 2 water molecules using 4 electrons from cytochrome c in the IMS and 4 protons from the mitochondrial matrix.</text>
</comment>
<dbReference type="InterPro" id="IPR004202">
    <property type="entry name" value="COX7C/Cox8"/>
</dbReference>
<comment type="caution">
    <text evidence="8">The sequence shown here is derived from an EMBL/GenBank/DDBJ whole genome shotgun (WGS) entry which is preliminary data.</text>
</comment>
<sequence>MSLLRTSARAIPRAPPAARQHARALHVENTVNNNFPFKYEKKGTFVAKIAGFLGISFLLPFGAITYQLKKQ</sequence>
<evidence type="ECO:0000256" key="7">
    <source>
        <dbReference type="RuleBase" id="RU368123"/>
    </source>
</evidence>
<dbReference type="SUPFAM" id="SSF81427">
    <property type="entry name" value="Mitochondrial cytochrome c oxidase subunit VIIc (aka VIIIa)"/>
    <property type="match status" value="1"/>
</dbReference>
<dbReference type="InterPro" id="IPR036636">
    <property type="entry name" value="COX7C/Cox8_sf"/>
</dbReference>
<dbReference type="AlphaFoldDB" id="A0A4S4KQQ0"/>
<evidence type="ECO:0000313" key="9">
    <source>
        <dbReference type="Proteomes" id="UP000308199"/>
    </source>
</evidence>
<dbReference type="OrthoDB" id="9974841at2759"/>
<comment type="pathway">
    <text evidence="2 7">Energy metabolism; oxidative phosphorylation.</text>
</comment>
<dbReference type="GO" id="GO:0006123">
    <property type="term" value="P:mitochondrial electron transport, cytochrome c to oxygen"/>
    <property type="evidence" value="ECO:0007669"/>
    <property type="project" value="UniProtKB-UniRule"/>
</dbReference>
<evidence type="ECO:0000256" key="6">
    <source>
        <dbReference type="ARBA" id="ARBA00023136"/>
    </source>
</evidence>